<keyword evidence="8" id="KW-0170">Cobalt</keyword>
<evidence type="ECO:0000256" key="5">
    <source>
        <dbReference type="ARBA" id="ARBA00022801"/>
    </source>
</evidence>
<protein>
    <recommendedName>
        <fullName evidence="13">Cytosol non-specific dipeptidase</fullName>
        <ecNumber evidence="10">3.4.13.18</ecNumber>
    </recommendedName>
    <alternativeName>
        <fullName evidence="16">Aminoacyl-histidine dipeptidase</fullName>
    </alternativeName>
    <alternativeName>
        <fullName evidence="15">Beta-alanyl-histidine dipeptidase</fullName>
    </alternativeName>
    <alternativeName>
        <fullName evidence="14">Carnosinase</fullName>
    </alternativeName>
    <alternativeName>
        <fullName evidence="11">Peptidase D</fullName>
    </alternativeName>
    <alternativeName>
        <fullName evidence="17">Xaa-His dipeptidase</fullName>
    </alternativeName>
</protein>
<dbReference type="FunFam" id="3.40.630.10:FF:000015">
    <property type="entry name" value="Aminoacyl-histidine dipeptidase PepD"/>
    <property type="match status" value="1"/>
</dbReference>
<evidence type="ECO:0000256" key="4">
    <source>
        <dbReference type="ARBA" id="ARBA00022723"/>
    </source>
</evidence>
<evidence type="ECO:0000259" key="18">
    <source>
        <dbReference type="Pfam" id="PF07687"/>
    </source>
</evidence>
<dbReference type="PANTHER" id="PTHR43501:SF1">
    <property type="entry name" value="CYTOSOL NON-SPECIFIC DIPEPTIDASE"/>
    <property type="match status" value="1"/>
</dbReference>
<dbReference type="SUPFAM" id="SSF53187">
    <property type="entry name" value="Zn-dependent exopeptidases"/>
    <property type="match status" value="1"/>
</dbReference>
<dbReference type="GO" id="GO:0005829">
    <property type="term" value="C:cytosol"/>
    <property type="evidence" value="ECO:0007669"/>
    <property type="project" value="TreeGrafter"/>
</dbReference>
<dbReference type="GO" id="GO:0070573">
    <property type="term" value="F:metallodipeptidase activity"/>
    <property type="evidence" value="ECO:0007669"/>
    <property type="project" value="TreeGrafter"/>
</dbReference>
<reference evidence="19" key="1">
    <citation type="journal article" date="2020" name="mSystems">
        <title>Genome- and Community-Level Interaction Insights into Carbon Utilization and Element Cycling Functions of Hydrothermarchaeota in Hydrothermal Sediment.</title>
        <authorList>
            <person name="Zhou Z."/>
            <person name="Liu Y."/>
            <person name="Xu W."/>
            <person name="Pan J."/>
            <person name="Luo Z.H."/>
            <person name="Li M."/>
        </authorList>
    </citation>
    <scope>NUCLEOTIDE SEQUENCE [LARGE SCALE GENOMIC DNA]</scope>
    <source>
        <strain evidence="19">SpSt-1233</strain>
    </source>
</reference>
<comment type="cofactor">
    <cofactor evidence="1">
        <name>Co(2+)</name>
        <dbReference type="ChEBI" id="CHEBI:48828"/>
    </cofactor>
</comment>
<dbReference type="Proteomes" id="UP000886069">
    <property type="component" value="Unassembled WGS sequence"/>
</dbReference>
<dbReference type="EC" id="3.4.13.18" evidence="10"/>
<evidence type="ECO:0000256" key="11">
    <source>
        <dbReference type="ARBA" id="ARBA00044252"/>
    </source>
</evidence>
<sequence>MVLKGLDPKELWKHFDKIRTIPHCSGNEGQIAEYLLSYSKKMKLEAEKDKNGNVLIRVPATPGHEEAPTVVLQGHMDMVGEKDSNVDHDFFKDPIEIELDGDWVKAKGTTLGADNGIGMAAALAVIESPDVVHGPLELLFTVDEEVGLTGAGKLEPGFITGEMMLNLDTEELGAIYVGCAGGGDSTIKLPFQQKEAPAGTKGFVVKVAGLKGGHSGIDIHEKRGNAIKILARVLLKALESQPCHLVSLQGGSKRNAIPREAAAELMVLETGVDELAEVIGEETAKIKTELGELESDLTVLLEPSEQSFTKVLDAESQKRILNLLNDLPHGVEAMSKDIPGLVETSNNVATVTTSGNAFVIGTSTRSSIAGDLQKLRDKIRSIAEDAGAEVEENVPYPGWKPELDSNLLGVAKKIHKREFGKEPE</sequence>
<evidence type="ECO:0000256" key="10">
    <source>
        <dbReference type="ARBA" id="ARBA00038976"/>
    </source>
</evidence>
<dbReference type="PRINTS" id="PR00934">
    <property type="entry name" value="XHISDIPTASE"/>
</dbReference>
<evidence type="ECO:0000256" key="13">
    <source>
        <dbReference type="ARBA" id="ARBA00071271"/>
    </source>
</evidence>
<dbReference type="InterPro" id="IPR011650">
    <property type="entry name" value="Peptidase_M20_dimer"/>
</dbReference>
<comment type="caution">
    <text evidence="19">The sequence shown here is derived from an EMBL/GenBank/DDBJ whole genome shotgun (WGS) entry which is preliminary data.</text>
</comment>
<evidence type="ECO:0000256" key="14">
    <source>
        <dbReference type="ARBA" id="ARBA00075285"/>
    </source>
</evidence>
<dbReference type="Pfam" id="PF07687">
    <property type="entry name" value="M20_dimer"/>
    <property type="match status" value="1"/>
</dbReference>
<dbReference type="GO" id="GO:0006508">
    <property type="term" value="P:proteolysis"/>
    <property type="evidence" value="ECO:0007669"/>
    <property type="project" value="UniProtKB-KW"/>
</dbReference>
<name>A0A7V2AVU6_UNCEI</name>
<keyword evidence="4" id="KW-0479">Metal-binding</keyword>
<keyword evidence="7" id="KW-0482">Metalloprotease</keyword>
<keyword evidence="6" id="KW-0862">Zinc</keyword>
<evidence type="ECO:0000256" key="8">
    <source>
        <dbReference type="ARBA" id="ARBA00023285"/>
    </source>
</evidence>
<evidence type="ECO:0000313" key="19">
    <source>
        <dbReference type="EMBL" id="HER44159.1"/>
    </source>
</evidence>
<accession>A0A7V2AVU6</accession>
<comment type="catalytic activity">
    <reaction evidence="9">
        <text>Hydrolysis of dipeptides, preferentially hydrophobic dipeptides including prolyl amino acids.</text>
        <dbReference type="EC" id="3.4.13.18"/>
    </reaction>
</comment>
<feature type="non-terminal residue" evidence="19">
    <location>
        <position position="424"/>
    </location>
</feature>
<dbReference type="InterPro" id="IPR002933">
    <property type="entry name" value="Peptidase_M20"/>
</dbReference>
<keyword evidence="3" id="KW-0645">Protease</keyword>
<evidence type="ECO:0000256" key="15">
    <source>
        <dbReference type="ARBA" id="ARBA00076004"/>
    </source>
</evidence>
<dbReference type="InterPro" id="IPR001160">
    <property type="entry name" value="Peptidase_M20C"/>
</dbReference>
<dbReference type="AlphaFoldDB" id="A0A7V2AVU6"/>
<evidence type="ECO:0000256" key="9">
    <source>
        <dbReference type="ARBA" id="ARBA00036421"/>
    </source>
</evidence>
<dbReference type="PANTHER" id="PTHR43501">
    <property type="entry name" value="CYTOSOL NON-SPECIFIC DIPEPTIDASE"/>
    <property type="match status" value="1"/>
</dbReference>
<evidence type="ECO:0000256" key="1">
    <source>
        <dbReference type="ARBA" id="ARBA00001941"/>
    </source>
</evidence>
<dbReference type="GO" id="GO:0046872">
    <property type="term" value="F:metal ion binding"/>
    <property type="evidence" value="ECO:0007669"/>
    <property type="project" value="UniProtKB-KW"/>
</dbReference>
<keyword evidence="5" id="KW-0378">Hydrolase</keyword>
<dbReference type="NCBIfam" id="TIGR01893">
    <property type="entry name" value="aa-his-dipept"/>
    <property type="match status" value="1"/>
</dbReference>
<evidence type="ECO:0000256" key="12">
    <source>
        <dbReference type="ARBA" id="ARBA00061423"/>
    </source>
</evidence>
<evidence type="ECO:0000256" key="2">
    <source>
        <dbReference type="ARBA" id="ARBA00001947"/>
    </source>
</evidence>
<evidence type="ECO:0000256" key="3">
    <source>
        <dbReference type="ARBA" id="ARBA00022670"/>
    </source>
</evidence>
<gene>
    <name evidence="19" type="ORF">ENO08_06840</name>
</gene>
<dbReference type="EMBL" id="DSEC01000487">
    <property type="protein sequence ID" value="HER44159.1"/>
    <property type="molecule type" value="Genomic_DNA"/>
</dbReference>
<dbReference type="Gene3D" id="3.40.630.10">
    <property type="entry name" value="Zn peptidases"/>
    <property type="match status" value="1"/>
</dbReference>
<organism evidence="19">
    <name type="scientific">Eiseniibacteriota bacterium</name>
    <dbReference type="NCBI Taxonomy" id="2212470"/>
    <lineage>
        <taxon>Bacteria</taxon>
        <taxon>Candidatus Eiseniibacteriota</taxon>
    </lineage>
</organism>
<evidence type="ECO:0000256" key="17">
    <source>
        <dbReference type="ARBA" id="ARBA00078074"/>
    </source>
</evidence>
<comment type="cofactor">
    <cofactor evidence="2">
        <name>Zn(2+)</name>
        <dbReference type="ChEBI" id="CHEBI:29105"/>
    </cofactor>
</comment>
<comment type="similarity">
    <text evidence="12">Belongs to the peptidase M20C family.</text>
</comment>
<feature type="domain" description="Peptidase M20 dimerisation" evidence="18">
    <location>
        <begin position="208"/>
        <end position="291"/>
    </location>
</feature>
<proteinExistence type="inferred from homology"/>
<evidence type="ECO:0000256" key="7">
    <source>
        <dbReference type="ARBA" id="ARBA00023049"/>
    </source>
</evidence>
<dbReference type="Pfam" id="PF01546">
    <property type="entry name" value="Peptidase_M20"/>
    <property type="match status" value="1"/>
</dbReference>
<evidence type="ECO:0000256" key="16">
    <source>
        <dbReference type="ARBA" id="ARBA00077688"/>
    </source>
</evidence>
<evidence type="ECO:0000256" key="6">
    <source>
        <dbReference type="ARBA" id="ARBA00022833"/>
    </source>
</evidence>